<dbReference type="AlphaFoldDB" id="V2Y033"/>
<dbReference type="Proteomes" id="UP000018227">
    <property type="component" value="Unassembled WGS sequence"/>
</dbReference>
<keyword evidence="2" id="KW-1185">Reference proteome</keyword>
<evidence type="ECO:0008006" key="3">
    <source>
        <dbReference type="Google" id="ProtNLM"/>
    </source>
</evidence>
<dbReference type="EMBL" id="ACIL03000016">
    <property type="protein sequence ID" value="ESL02323.1"/>
    <property type="molecule type" value="Genomic_DNA"/>
</dbReference>
<dbReference type="Pfam" id="PF21983">
    <property type="entry name" value="NikA-like"/>
    <property type="match status" value="2"/>
</dbReference>
<accession>V2Y033</accession>
<dbReference type="STRING" id="592026.GCWU0000282_002457"/>
<name>V2Y033_9FIRM</name>
<dbReference type="eggNOG" id="COG1476">
    <property type="taxonomic scope" value="Bacteria"/>
</dbReference>
<dbReference type="InterPro" id="IPR053842">
    <property type="entry name" value="NikA-like"/>
</dbReference>
<proteinExistence type="predicted"/>
<sequence>MKTDRIYLRITEEEKKKISETAKSKGLSLSSYCIMKALEECSSNDDNYIYKESVDIHIKLDREILKKIDTNARKSLMSRSAYIAKAVISNTIIIDGLKDFTKEINRLGSNINQIVMLANQGIMKTVDFGEFNELIAKVISYLIEIKGGQERAYNRKGGRKEREKR</sequence>
<dbReference type="HOGENOM" id="CLU_1607891_0_0_9"/>
<dbReference type="RefSeq" id="WP_023355317.1">
    <property type="nucleotide sequence ID" value="NZ_KI535369.1"/>
</dbReference>
<dbReference type="OrthoDB" id="9804743at2"/>
<evidence type="ECO:0000313" key="1">
    <source>
        <dbReference type="EMBL" id="ESL02323.1"/>
    </source>
</evidence>
<protein>
    <recommendedName>
        <fullName evidence="3">Bacterial mobilisation domain-containing protein</fullName>
    </recommendedName>
</protein>
<gene>
    <name evidence="1" type="ORF">GCWU0000282_002457</name>
</gene>
<comment type="caution">
    <text evidence="1">The sequence shown here is derived from an EMBL/GenBank/DDBJ whole genome shotgun (WGS) entry which is preliminary data.</text>
</comment>
<organism evidence="1 2">
    <name type="scientific">Catonella morbi ATCC 51271</name>
    <dbReference type="NCBI Taxonomy" id="592026"/>
    <lineage>
        <taxon>Bacteria</taxon>
        <taxon>Bacillati</taxon>
        <taxon>Bacillota</taxon>
        <taxon>Clostridia</taxon>
        <taxon>Lachnospirales</taxon>
        <taxon>Lachnospiraceae</taxon>
        <taxon>Catonella</taxon>
    </lineage>
</organism>
<reference evidence="1 2" key="1">
    <citation type="submission" date="2013-06" db="EMBL/GenBank/DDBJ databases">
        <authorList>
            <person name="Weinstock G."/>
            <person name="Sodergren E."/>
            <person name="Clifton S."/>
            <person name="Fulton L."/>
            <person name="Fulton B."/>
            <person name="Courtney L."/>
            <person name="Fronick C."/>
            <person name="Harrison M."/>
            <person name="Strong C."/>
            <person name="Farmer C."/>
            <person name="Delahaunty K."/>
            <person name="Markovic C."/>
            <person name="Hall O."/>
            <person name="Minx P."/>
            <person name="Tomlinson C."/>
            <person name="Mitreva M."/>
            <person name="Nelson J."/>
            <person name="Hou S."/>
            <person name="Wollam A."/>
            <person name="Pepin K.H."/>
            <person name="Johnson M."/>
            <person name="Bhonagiri V."/>
            <person name="Nash W.E."/>
            <person name="Warren W."/>
            <person name="Chinwalla A."/>
            <person name="Mardis E.R."/>
            <person name="Wilson R.K."/>
        </authorList>
    </citation>
    <scope>NUCLEOTIDE SEQUENCE [LARGE SCALE GENOMIC DNA]</scope>
    <source>
        <strain evidence="1 2">ATCC 51271</strain>
    </source>
</reference>
<evidence type="ECO:0000313" key="2">
    <source>
        <dbReference type="Proteomes" id="UP000018227"/>
    </source>
</evidence>